<comment type="subunit">
    <text evidence="11">Interacts (via C-terminus) with NEK5.</text>
</comment>
<organism evidence="17 18">
    <name type="scientific">Arabidopsis suecica</name>
    <name type="common">Swedish thale-cress</name>
    <name type="synonym">Cardaminopsis suecica</name>
    <dbReference type="NCBI Taxonomy" id="45249"/>
    <lineage>
        <taxon>Eukaryota</taxon>
        <taxon>Viridiplantae</taxon>
        <taxon>Streptophyta</taxon>
        <taxon>Embryophyta</taxon>
        <taxon>Tracheophyta</taxon>
        <taxon>Spermatophyta</taxon>
        <taxon>Magnoliopsida</taxon>
        <taxon>eudicotyledons</taxon>
        <taxon>Gunneridae</taxon>
        <taxon>Pentapetalae</taxon>
        <taxon>rosids</taxon>
        <taxon>malvids</taxon>
        <taxon>Brassicales</taxon>
        <taxon>Brassicaceae</taxon>
        <taxon>Camelineae</taxon>
        <taxon>Arabidopsis</taxon>
    </lineage>
</organism>
<feature type="coiled-coil region" evidence="14">
    <location>
        <begin position="1100"/>
        <end position="1138"/>
    </location>
</feature>
<feature type="repeat" description="ARM" evidence="12">
    <location>
        <begin position="1348"/>
        <end position="1391"/>
    </location>
</feature>
<keyword evidence="5" id="KW-0677">Repeat</keyword>
<accession>A0A8T2CBE0</accession>
<feature type="region of interest" description="Disordered" evidence="15">
    <location>
        <begin position="1"/>
        <end position="56"/>
    </location>
</feature>
<feature type="binding site" evidence="13">
    <location>
        <begin position="816"/>
        <end position="823"/>
    </location>
    <ligand>
        <name>ATP</name>
        <dbReference type="ChEBI" id="CHEBI:30616"/>
    </ligand>
</feature>
<protein>
    <submittedName>
        <fullName evidence="17">Kinesin motor domain</fullName>
    </submittedName>
</protein>
<evidence type="ECO:0000259" key="16">
    <source>
        <dbReference type="PROSITE" id="PS50067"/>
    </source>
</evidence>
<dbReference type="SMART" id="SM00185">
    <property type="entry name" value="ARM"/>
    <property type="match status" value="5"/>
</dbReference>
<gene>
    <name evidence="17" type="ORF">ISN44_As06g000300</name>
</gene>
<evidence type="ECO:0000256" key="1">
    <source>
        <dbReference type="ARBA" id="ARBA00004245"/>
    </source>
</evidence>
<feature type="compositionally biased region" description="Low complexity" evidence="15">
    <location>
        <begin position="19"/>
        <end position="38"/>
    </location>
</feature>
<evidence type="ECO:0000256" key="5">
    <source>
        <dbReference type="ARBA" id="ARBA00022737"/>
    </source>
</evidence>
<keyword evidence="8 14" id="KW-0175">Coiled coil</keyword>
<dbReference type="Pfam" id="PF00225">
    <property type="entry name" value="Kinesin"/>
    <property type="match status" value="2"/>
</dbReference>
<comment type="caution">
    <text evidence="17">The sequence shown here is derived from an EMBL/GenBank/DDBJ whole genome shotgun (WGS) entry which is preliminary data.</text>
</comment>
<feature type="region of interest" description="Disordered" evidence="15">
    <location>
        <begin position="1200"/>
        <end position="1221"/>
    </location>
</feature>
<feature type="region of interest" description="Disordered" evidence="15">
    <location>
        <begin position="1269"/>
        <end position="1294"/>
    </location>
</feature>
<evidence type="ECO:0000256" key="3">
    <source>
        <dbReference type="ARBA" id="ARBA00022490"/>
    </source>
</evidence>
<dbReference type="CDD" id="cd00106">
    <property type="entry name" value="KISc"/>
    <property type="match status" value="2"/>
</dbReference>
<keyword evidence="4" id="KW-0493">Microtubule</keyword>
<dbReference type="GO" id="GO:0072686">
    <property type="term" value="C:mitotic spindle"/>
    <property type="evidence" value="ECO:0007669"/>
    <property type="project" value="TreeGrafter"/>
</dbReference>
<evidence type="ECO:0000256" key="12">
    <source>
        <dbReference type="PROSITE-ProRule" id="PRU00259"/>
    </source>
</evidence>
<dbReference type="FunFam" id="1.25.10.10:FF:000639">
    <property type="entry name" value="Kinesin-like protein"/>
    <property type="match status" value="1"/>
</dbReference>
<feature type="domain" description="Kinesin motor" evidence="16">
    <location>
        <begin position="731"/>
        <end position="1073"/>
    </location>
</feature>
<keyword evidence="6 13" id="KW-0547">Nucleotide-binding</keyword>
<name>A0A8T2CBE0_ARASU</name>
<dbReference type="GO" id="GO:0008017">
    <property type="term" value="F:microtubule binding"/>
    <property type="evidence" value="ECO:0007669"/>
    <property type="project" value="InterPro"/>
</dbReference>
<dbReference type="GO" id="GO:0007018">
    <property type="term" value="P:microtubule-based movement"/>
    <property type="evidence" value="ECO:0007669"/>
    <property type="project" value="InterPro"/>
</dbReference>
<evidence type="ECO:0000256" key="11">
    <source>
        <dbReference type="ARBA" id="ARBA00063975"/>
    </source>
</evidence>
<keyword evidence="10" id="KW-0206">Cytoskeleton</keyword>
<reference evidence="17 18" key="1">
    <citation type="submission" date="2020-12" db="EMBL/GenBank/DDBJ databases">
        <title>Concerted genomic and epigenomic changes stabilize Arabidopsis allopolyploids.</title>
        <authorList>
            <person name="Chen Z."/>
        </authorList>
    </citation>
    <scope>NUCLEOTIDE SEQUENCE [LARGE SCALE GENOMIC DNA]</scope>
    <source>
        <strain evidence="17">As9502</strain>
        <tissue evidence="17">Leaf</tissue>
    </source>
</reference>
<keyword evidence="18" id="KW-1185">Reference proteome</keyword>
<evidence type="ECO:0000256" key="15">
    <source>
        <dbReference type="SAM" id="MobiDB-lite"/>
    </source>
</evidence>
<dbReference type="EMBL" id="JAEFBJ010000006">
    <property type="protein sequence ID" value="KAG7595422.1"/>
    <property type="molecule type" value="Genomic_DNA"/>
</dbReference>
<keyword evidence="3" id="KW-0963">Cytoplasm</keyword>
<evidence type="ECO:0000256" key="8">
    <source>
        <dbReference type="ARBA" id="ARBA00023054"/>
    </source>
</evidence>
<feature type="region of interest" description="Disordered" evidence="15">
    <location>
        <begin position="530"/>
        <end position="551"/>
    </location>
</feature>
<evidence type="ECO:0000313" key="17">
    <source>
        <dbReference type="EMBL" id="KAG7595422.1"/>
    </source>
</evidence>
<dbReference type="SMART" id="SM00129">
    <property type="entry name" value="KISc"/>
    <property type="match status" value="2"/>
</dbReference>
<evidence type="ECO:0000256" key="10">
    <source>
        <dbReference type="ARBA" id="ARBA00023212"/>
    </source>
</evidence>
<comment type="similarity">
    <text evidence="2">Belongs to the TRAFAC class myosin-kinesin ATPase superfamily. Kinesin family. Ungrouped subfamily.</text>
</comment>
<dbReference type="PROSITE" id="PS50067">
    <property type="entry name" value="KINESIN_MOTOR_2"/>
    <property type="match status" value="2"/>
</dbReference>
<evidence type="ECO:0000256" key="14">
    <source>
        <dbReference type="SAM" id="Coils"/>
    </source>
</evidence>
<dbReference type="PANTHER" id="PTHR47970">
    <property type="entry name" value="KINESIN-LIKE PROTEIN KIF11"/>
    <property type="match status" value="1"/>
</dbReference>
<evidence type="ECO:0000256" key="13">
    <source>
        <dbReference type="PROSITE-ProRule" id="PRU00283"/>
    </source>
</evidence>
<dbReference type="FunFam" id="1.25.10.10:FF:000676">
    <property type="entry name" value="Kinesin-like protein"/>
    <property type="match status" value="1"/>
</dbReference>
<dbReference type="PROSITE" id="PS50176">
    <property type="entry name" value="ARM_REPEAT"/>
    <property type="match status" value="2"/>
</dbReference>
<feature type="compositionally biased region" description="Polar residues" evidence="15">
    <location>
        <begin position="604"/>
        <end position="621"/>
    </location>
</feature>
<evidence type="ECO:0000256" key="9">
    <source>
        <dbReference type="ARBA" id="ARBA00023175"/>
    </source>
</evidence>
<dbReference type="InterPro" id="IPR019821">
    <property type="entry name" value="Kinesin_motor_CS"/>
</dbReference>
<dbReference type="OrthoDB" id="3176171at2759"/>
<dbReference type="FunFam" id="3.40.850.10:FF:000036">
    <property type="entry name" value="Kinesin-like protein"/>
    <property type="match status" value="2"/>
</dbReference>
<dbReference type="GO" id="GO:0008574">
    <property type="term" value="F:plus-end-directed microtubule motor activity"/>
    <property type="evidence" value="ECO:0007669"/>
    <property type="project" value="TreeGrafter"/>
</dbReference>
<sequence>MAMASSRNGAVRGSMRPISGANSSNLRSSSFKSRIPSSAPAPRRNSTSASLGAADNGVPGRVRVAVRLRPRNADESVADADFADCVELQPELKRLKLRKNNWDTETYEFDEVLTEAASQKRVYQVVAKPVVESVLEGYNGTVMAYGQTGTGKTFTLGRLGDEDTAARGIMVRSMEDIIGGTSLDTDSISVSYLQLYMETIQDLLDPTNDNIAIVEDPRTGDVSLPGATHVEIRNQQNFLELLQLGETHRVAANTKLNTESSRSHAILMVHVKRSVVENEDPVSNEMENSSHFVRPSKPLVRRSKLVLVDLAGSERVHKSGSEGHMLEEAKSINLSLSALGKCINAIAENSPHVPLRDSKLTRLLRDSFGGTARTSLIVTIGPSPRHRGETTSTILFGQRAMKVENMLKIKEEFDYKSLSKKLEVQLDKVIAENERQLKAFDDDVERINRQAQNRILEVEKNFAEALEKEKLKCQMEYMESVKKLEEKLISNQRNQENGKRNGEVNGVFTASEFTRLKESLENEMKLRKAAEEEVSKVKSQSTLKTRSGEGEDAGISRLQKLLEDEALQKKKLEEEVTILRSQLVQLTFEADQMRRCLDRGAPGNSYSGTDSLPSRHSQARESVNGQKAPFATLCEQVGLQKILQLLESDDANIRIHAVKVVANLAAEGFLPPRLLPVGTPPLLLSEPLTMEVPFITSLLTVTDAISVSTHCLFYLCISPVVGMLIPCLPGRVRVAVRLRPRNADESVADADFADCVELQPELKRLKLRKNNWDTETYEFDEVLTEAASQKRVYQVVAKPVVESVLEGYNGTVMAYGQTGTGKTFTLGRLGDEDTAARGIMVRSMEDIIGGTSLDTDSISVSYLQLYMETIQDLLDPTNDNIAIVEDPRTGDVSLPGATHVEIRNQQNFLELLQLGETHRVAANTKLNTESSRSHAILMVHVKRSVVENEDPVSNEMENSSHFVRPSKPLVRRSKLVLVDLAGSERVHKSGSEGHMLEEAKSINLSLSALGKCINAIAENSPHVPLRDSKLTRLLRDSFGGTARTSLIVTIGPSPRHRGETTSTILFGQRAMKVENMLKIKEEFDYKSLSKKLEVQLDKVIAENERQLKAFDDDVERINRQAQNRILEVEKNFAEALEKEKLKCQMEYMESVKKLEEKLISNQRNQENGKRNGEVNGVFTASEFTRLKESLENEMKLRKAAEEEVSKVKSQSTLKTRSGEGEDAGISRLQKLLEDEALQKKKLEEEVTILRSQLVQLTFEADQMRRCLDRGAPGNSYSGTDSLPSRHSQARESVNGQKAPFATLCEQVGLQKILQLLESDDANIRIHAVKVVANLAAEEANQEKIVEAGGLTSLLMLLRSYEDETVRRVAAGAIANLAMNEVSQQLIVDQGGISLLSLTAADAEDPQTLRMVAGAIANLCGNDKLQARLWSDGGIKALLGMVRCGHPDVLAQVARGIANFAKCESRATTQGVKSGRSLLIEDGALPWIVQHANDEAAPIRRHIELALCHLAQHEVNAKEMISGGALWELVRISKECSREDIRSLAHRTLSSSPVFRSEIRRLGIQF</sequence>
<feature type="domain" description="Kinesin motor" evidence="16">
    <location>
        <begin position="61"/>
        <end position="403"/>
    </location>
</feature>
<dbReference type="PROSITE" id="PS00411">
    <property type="entry name" value="KINESIN_MOTOR_1"/>
    <property type="match status" value="2"/>
</dbReference>
<evidence type="ECO:0000256" key="6">
    <source>
        <dbReference type="ARBA" id="ARBA00022741"/>
    </source>
</evidence>
<feature type="region of interest" description="Disordered" evidence="15">
    <location>
        <begin position="599"/>
        <end position="621"/>
    </location>
</feature>
<keyword evidence="7 13" id="KW-0067">ATP-binding</keyword>
<feature type="compositionally biased region" description="Polar residues" evidence="15">
    <location>
        <begin position="1274"/>
        <end position="1294"/>
    </location>
</feature>
<dbReference type="InterPro" id="IPR000225">
    <property type="entry name" value="Armadillo"/>
</dbReference>
<evidence type="ECO:0000256" key="2">
    <source>
        <dbReference type="ARBA" id="ARBA00010103"/>
    </source>
</evidence>
<dbReference type="PANTHER" id="PTHR47970:SF30">
    <property type="entry name" value="KINESIN-LIKE PROTEIN"/>
    <property type="match status" value="1"/>
</dbReference>
<dbReference type="Proteomes" id="UP000694251">
    <property type="component" value="Chromosome 6"/>
</dbReference>
<comment type="subcellular location">
    <subcellularLocation>
        <location evidence="1">Cytoplasm</location>
        <location evidence="1">Cytoskeleton</location>
    </subcellularLocation>
</comment>
<evidence type="ECO:0000256" key="7">
    <source>
        <dbReference type="ARBA" id="ARBA00022840"/>
    </source>
</evidence>
<dbReference type="InterPro" id="IPR047149">
    <property type="entry name" value="KIF11-like"/>
</dbReference>
<feature type="coiled-coil region" evidence="14">
    <location>
        <begin position="430"/>
        <end position="468"/>
    </location>
</feature>
<evidence type="ECO:0000313" key="18">
    <source>
        <dbReference type="Proteomes" id="UP000694251"/>
    </source>
</evidence>
<dbReference type="GO" id="GO:0090307">
    <property type="term" value="P:mitotic spindle assembly"/>
    <property type="evidence" value="ECO:0007669"/>
    <property type="project" value="TreeGrafter"/>
</dbReference>
<dbReference type="InterPro" id="IPR001752">
    <property type="entry name" value="Kinesin_motor_dom"/>
</dbReference>
<feature type="repeat" description="ARM" evidence="12">
    <location>
        <begin position="1307"/>
        <end position="1349"/>
    </location>
</feature>
<evidence type="ECO:0000256" key="4">
    <source>
        <dbReference type="ARBA" id="ARBA00022701"/>
    </source>
</evidence>
<feature type="binding site" evidence="13">
    <location>
        <begin position="146"/>
        <end position="153"/>
    </location>
    <ligand>
        <name>ATP</name>
        <dbReference type="ChEBI" id="CHEBI:30616"/>
    </ligand>
</feature>
<proteinExistence type="inferred from homology"/>
<dbReference type="GO" id="GO:0005524">
    <property type="term" value="F:ATP binding"/>
    <property type="evidence" value="ECO:0007669"/>
    <property type="project" value="UniProtKB-UniRule"/>
</dbReference>
<keyword evidence="9 13" id="KW-0505">Motor protein</keyword>
<dbReference type="GO" id="GO:0051231">
    <property type="term" value="P:spindle elongation"/>
    <property type="evidence" value="ECO:0007669"/>
    <property type="project" value="TreeGrafter"/>
</dbReference>
<dbReference type="GO" id="GO:0005876">
    <property type="term" value="C:spindle microtubule"/>
    <property type="evidence" value="ECO:0007669"/>
    <property type="project" value="TreeGrafter"/>
</dbReference>
<dbReference type="Pfam" id="PF00514">
    <property type="entry name" value="Arm"/>
    <property type="match status" value="1"/>
</dbReference>